<evidence type="ECO:0000313" key="2">
    <source>
        <dbReference type="Proteomes" id="UP000479710"/>
    </source>
</evidence>
<accession>A0A6G1EP34</accession>
<protein>
    <submittedName>
        <fullName evidence="1">Uncharacterized protein</fullName>
    </submittedName>
</protein>
<name>A0A6G1EP34_9ORYZ</name>
<gene>
    <name evidence="1" type="ORF">E2562_023094</name>
</gene>
<dbReference type="AlphaFoldDB" id="A0A6G1EP34"/>
<keyword evidence="2" id="KW-1185">Reference proteome</keyword>
<reference evidence="1 2" key="1">
    <citation type="submission" date="2019-11" db="EMBL/GenBank/DDBJ databases">
        <title>Whole genome sequence of Oryza granulata.</title>
        <authorList>
            <person name="Li W."/>
        </authorList>
    </citation>
    <scope>NUCLEOTIDE SEQUENCE [LARGE SCALE GENOMIC DNA]</scope>
    <source>
        <strain evidence="2">cv. Menghai</strain>
        <tissue evidence="1">Leaf</tissue>
    </source>
</reference>
<proteinExistence type="predicted"/>
<evidence type="ECO:0000313" key="1">
    <source>
        <dbReference type="EMBL" id="KAF0926381.1"/>
    </source>
</evidence>
<dbReference type="Proteomes" id="UP000479710">
    <property type="component" value="Unassembled WGS sequence"/>
</dbReference>
<organism evidence="1 2">
    <name type="scientific">Oryza meyeriana var. granulata</name>
    <dbReference type="NCBI Taxonomy" id="110450"/>
    <lineage>
        <taxon>Eukaryota</taxon>
        <taxon>Viridiplantae</taxon>
        <taxon>Streptophyta</taxon>
        <taxon>Embryophyta</taxon>
        <taxon>Tracheophyta</taxon>
        <taxon>Spermatophyta</taxon>
        <taxon>Magnoliopsida</taxon>
        <taxon>Liliopsida</taxon>
        <taxon>Poales</taxon>
        <taxon>Poaceae</taxon>
        <taxon>BOP clade</taxon>
        <taxon>Oryzoideae</taxon>
        <taxon>Oryzeae</taxon>
        <taxon>Oryzinae</taxon>
        <taxon>Oryza</taxon>
        <taxon>Oryza meyeriana</taxon>
    </lineage>
</organism>
<dbReference type="EMBL" id="SPHZ02000003">
    <property type="protein sequence ID" value="KAF0926381.1"/>
    <property type="molecule type" value="Genomic_DNA"/>
</dbReference>
<sequence length="107" mass="11767">MEHDAHRRKCIAVIPNNVGGGYVRQRWKPSLSRAREARAPLRHRKPRLYLSAAGHPSPVRVGGNEERGLLDWRVRARRPLAWLGKGEEVCGAVGDGEEAGGVLVGES</sequence>
<comment type="caution">
    <text evidence="1">The sequence shown here is derived from an EMBL/GenBank/DDBJ whole genome shotgun (WGS) entry which is preliminary data.</text>
</comment>